<evidence type="ECO:0000313" key="5">
    <source>
        <dbReference type="EMBL" id="KTB44359.1"/>
    </source>
</evidence>
<dbReference type="CDD" id="cd12148">
    <property type="entry name" value="fungal_TF_MHR"/>
    <property type="match status" value="1"/>
</dbReference>
<organism evidence="5 6">
    <name type="scientific">Moniliophthora roreri</name>
    <name type="common">Frosty pod rot fungus</name>
    <name type="synonym">Monilia roreri</name>
    <dbReference type="NCBI Taxonomy" id="221103"/>
    <lineage>
        <taxon>Eukaryota</taxon>
        <taxon>Fungi</taxon>
        <taxon>Dikarya</taxon>
        <taxon>Basidiomycota</taxon>
        <taxon>Agaricomycotina</taxon>
        <taxon>Agaricomycetes</taxon>
        <taxon>Agaricomycetidae</taxon>
        <taxon>Agaricales</taxon>
        <taxon>Marasmiineae</taxon>
        <taxon>Marasmiaceae</taxon>
        <taxon>Moniliophthora</taxon>
    </lineage>
</organism>
<dbReference type="GO" id="GO:0003677">
    <property type="term" value="F:DNA binding"/>
    <property type="evidence" value="ECO:0007669"/>
    <property type="project" value="InterPro"/>
</dbReference>
<dbReference type="InterPro" id="IPR007219">
    <property type="entry name" value="XnlR_reg_dom"/>
</dbReference>
<reference evidence="5 6" key="1">
    <citation type="submission" date="2015-12" db="EMBL/GenBank/DDBJ databases">
        <title>Draft genome sequence of Moniliophthora roreri, the causal agent of frosty pod rot of cacao.</title>
        <authorList>
            <person name="Aime M.C."/>
            <person name="Diaz-Valderrama J.R."/>
            <person name="Kijpornyongpan T."/>
            <person name="Phillips-Mora W."/>
        </authorList>
    </citation>
    <scope>NUCLEOTIDE SEQUENCE [LARGE SCALE GENOMIC DNA]</scope>
    <source>
        <strain evidence="5 6">MCA 2952</strain>
    </source>
</reference>
<dbReference type="PROSITE" id="PS00463">
    <property type="entry name" value="ZN2_CY6_FUNGAL_1"/>
    <property type="match status" value="1"/>
</dbReference>
<dbReference type="SMART" id="SM00066">
    <property type="entry name" value="GAL4"/>
    <property type="match status" value="1"/>
</dbReference>
<feature type="region of interest" description="Disordered" evidence="3">
    <location>
        <begin position="666"/>
        <end position="685"/>
    </location>
</feature>
<dbReference type="GO" id="GO:0006351">
    <property type="term" value="P:DNA-templated transcription"/>
    <property type="evidence" value="ECO:0007669"/>
    <property type="project" value="InterPro"/>
</dbReference>
<dbReference type="InterPro" id="IPR036864">
    <property type="entry name" value="Zn2-C6_fun-type_DNA-bd_sf"/>
</dbReference>
<dbReference type="InterPro" id="IPR001138">
    <property type="entry name" value="Zn2Cys6_DnaBD"/>
</dbReference>
<dbReference type="Pfam" id="PF04082">
    <property type="entry name" value="Fungal_trans"/>
    <property type="match status" value="1"/>
</dbReference>
<name>A0A0W0G6Z1_MONRR</name>
<dbReference type="Pfam" id="PF00172">
    <property type="entry name" value="Zn_clus"/>
    <property type="match status" value="1"/>
</dbReference>
<comment type="caution">
    <text evidence="5">The sequence shown here is derived from an EMBL/GenBank/DDBJ whole genome shotgun (WGS) entry which is preliminary data.</text>
</comment>
<feature type="region of interest" description="Disordered" evidence="3">
    <location>
        <begin position="52"/>
        <end position="72"/>
    </location>
</feature>
<accession>A0A0W0G6Z1</accession>
<dbReference type="InterPro" id="IPR050987">
    <property type="entry name" value="AtrR-like"/>
</dbReference>
<dbReference type="eggNOG" id="ENOG502QSY2">
    <property type="taxonomic scope" value="Eukaryota"/>
</dbReference>
<evidence type="ECO:0000256" key="3">
    <source>
        <dbReference type="SAM" id="MobiDB-lite"/>
    </source>
</evidence>
<evidence type="ECO:0000259" key="4">
    <source>
        <dbReference type="PROSITE" id="PS50048"/>
    </source>
</evidence>
<evidence type="ECO:0000313" key="6">
    <source>
        <dbReference type="Proteomes" id="UP000054988"/>
    </source>
</evidence>
<dbReference type="PANTHER" id="PTHR46910">
    <property type="entry name" value="TRANSCRIPTION FACTOR PDR1"/>
    <property type="match status" value="1"/>
</dbReference>
<keyword evidence="1" id="KW-0479">Metal-binding</keyword>
<dbReference type="AlphaFoldDB" id="A0A0W0G6Z1"/>
<evidence type="ECO:0000256" key="2">
    <source>
        <dbReference type="ARBA" id="ARBA00023242"/>
    </source>
</evidence>
<dbReference type="EMBL" id="LATX01000948">
    <property type="protein sequence ID" value="KTB44359.1"/>
    <property type="molecule type" value="Genomic_DNA"/>
</dbReference>
<gene>
    <name evidence="5" type="ORF">WG66_3064</name>
</gene>
<feature type="compositionally biased region" description="Basic and acidic residues" evidence="3">
    <location>
        <begin position="666"/>
        <end position="675"/>
    </location>
</feature>
<dbReference type="PANTHER" id="PTHR46910:SF38">
    <property type="entry name" value="ZN(2)-C6 FUNGAL-TYPE DOMAIN-CONTAINING PROTEIN"/>
    <property type="match status" value="1"/>
</dbReference>
<proteinExistence type="predicted"/>
<protein>
    <recommendedName>
        <fullName evidence="4">Zn(2)-C6 fungal-type domain-containing protein</fullName>
    </recommendedName>
</protein>
<dbReference type="SMART" id="SM00906">
    <property type="entry name" value="Fungal_trans"/>
    <property type="match status" value="1"/>
</dbReference>
<sequence length="821" mass="91996">MHIQDDNENHGLKRKRLQDACDLCRRRKIRCDSATSPGNSCSNCVSAGTECTHDLQKKKRGPRQGTSKKAESQRSLVNAILSSTKPFVVPDDPQVIRRMLVDLANFARSLDRQLSLANKLVEENLDPLAPVLEQDPMPIPEQQDIEDSIDSIADDFRKMVVTHSNRHFGKSSYLMLMQSAIRAQRGIREIKPFTAVFASYQRPEFWHPLPWQRIAQVPDSLVFPEGDLMQELIQFYFATVNLVAPLLHRPTFERSVAAGLHLRNRSFGFTVLAVCAIASRQSNDPRNLCEGTASLHSLGWKWFCQIPFVPAAPMDHPTLHDVQLCVLIVLYLQMTAVPDPSWTVTGLGIRYAQEMGAHRRKPENHKHTVEDELWNRAFWILVVIDLTMSVALGRPRVTNPDDYDLETPRECDDEFWEHPDPHQAFKQPEGKPSIVSYFVTYCKLLDIVGFSQRTLYVTRKPTSSALGSSEPPSKVKAVIELDSALNKFVDEIPPHLKWDNPSEDFTFFLQSVTLHAMYNWAKIQVHRPFIPRPGQANIAPFPSLTICCNAARSIVHSLEAFHKRRDQEQRVVSLEAAPVAIAVLVLLFSPWQAQQTRPSMTALDCQKEMEYVRRCMHLIKPYEARSGLSHYHASTSFTYPVTSSYQIAGRIGDLLNAIIAISQHAEEHSSDRPDSEATAATLAPEQTVLPTELSQGIYTFPNGCDRQSGRDAPMGPRTANPHGTIPTAPGDIYAPGVTTTPGQYIPGDDISLHGIMGGGTTAHDHNIFHLSSPLYRDYFSAMQIPDTLWYSLDNTDLGQEGSSSWNSFTTGIDLAPDSGIH</sequence>
<dbReference type="Proteomes" id="UP000054988">
    <property type="component" value="Unassembled WGS sequence"/>
</dbReference>
<dbReference type="GO" id="GO:0008270">
    <property type="term" value="F:zinc ion binding"/>
    <property type="evidence" value="ECO:0007669"/>
    <property type="project" value="InterPro"/>
</dbReference>
<keyword evidence="2" id="KW-0539">Nucleus</keyword>
<dbReference type="CDD" id="cd00067">
    <property type="entry name" value="GAL4"/>
    <property type="match status" value="1"/>
</dbReference>
<dbReference type="GO" id="GO:0000981">
    <property type="term" value="F:DNA-binding transcription factor activity, RNA polymerase II-specific"/>
    <property type="evidence" value="ECO:0007669"/>
    <property type="project" value="InterPro"/>
</dbReference>
<evidence type="ECO:0000256" key="1">
    <source>
        <dbReference type="ARBA" id="ARBA00022723"/>
    </source>
</evidence>
<dbReference type="Gene3D" id="4.10.240.10">
    <property type="entry name" value="Zn(2)-C6 fungal-type DNA-binding domain"/>
    <property type="match status" value="1"/>
</dbReference>
<dbReference type="SUPFAM" id="SSF57701">
    <property type="entry name" value="Zn2/Cys6 DNA-binding domain"/>
    <property type="match status" value="1"/>
</dbReference>
<dbReference type="PROSITE" id="PS50048">
    <property type="entry name" value="ZN2_CY6_FUNGAL_2"/>
    <property type="match status" value="1"/>
</dbReference>
<feature type="domain" description="Zn(2)-C6 fungal-type" evidence="4">
    <location>
        <begin position="20"/>
        <end position="53"/>
    </location>
</feature>